<accession>A0A845A8C0</accession>
<dbReference type="InterPro" id="IPR005702">
    <property type="entry name" value="Wzc-like_C"/>
</dbReference>
<dbReference type="NCBIfam" id="TIGR01007">
    <property type="entry name" value="eps_fam"/>
    <property type="match status" value="1"/>
</dbReference>
<keyword evidence="5" id="KW-0067">ATP-binding</keyword>
<dbReference type="InterPro" id="IPR050445">
    <property type="entry name" value="Bact_polysacc_biosynth/exp"/>
</dbReference>
<evidence type="ECO:0000259" key="12">
    <source>
        <dbReference type="Pfam" id="PF02706"/>
    </source>
</evidence>
<dbReference type="GO" id="GO:0004715">
    <property type="term" value="F:non-membrane spanning protein tyrosine kinase activity"/>
    <property type="evidence" value="ECO:0007669"/>
    <property type="project" value="UniProtKB-EC"/>
</dbReference>
<dbReference type="Pfam" id="PF02706">
    <property type="entry name" value="Wzz"/>
    <property type="match status" value="1"/>
</dbReference>
<dbReference type="GO" id="GO:0005886">
    <property type="term" value="C:plasma membrane"/>
    <property type="evidence" value="ECO:0007669"/>
    <property type="project" value="UniProtKB-SubCell"/>
</dbReference>
<feature type="transmembrane region" description="Helical" evidence="10">
    <location>
        <begin position="54"/>
        <end position="74"/>
    </location>
</feature>
<comment type="caution">
    <text evidence="14">The sequence shown here is derived from an EMBL/GenBank/DDBJ whole genome shotgun (WGS) entry which is preliminary data.</text>
</comment>
<evidence type="ECO:0000256" key="5">
    <source>
        <dbReference type="ARBA" id="ARBA00022840"/>
    </source>
</evidence>
<evidence type="ECO:0000313" key="14">
    <source>
        <dbReference type="EMBL" id="MXP26622.1"/>
    </source>
</evidence>
<gene>
    <name evidence="14" type="ORF">GRI39_11305</name>
</gene>
<dbReference type="InterPro" id="IPR002586">
    <property type="entry name" value="CobQ/CobB/MinD/ParA_Nub-bd_dom"/>
</dbReference>
<dbReference type="InterPro" id="IPR032807">
    <property type="entry name" value="GNVR"/>
</dbReference>
<sequence>MKRNASSAEMSQTWNQSDKATRPAMVYQDRAFTPRQHPVPLSDMMIYIRRESRAIVAIMLLAGAVALVATWLIAPDYRSSATIEVTQGTVSEAQESPTSPVGTESEKRFLQTQAEILRSRTLAAQVADDLEMVKSDAALAALAGGRVSPSDSDEHRLNRLMEALQQRLSVVTSDKSRLITVSFDSHDAKLSRAITKAYVAAFIIGNLQRQSRSSQYAQQFLATQLQETRQELATAERALNQYARDNDLVRAGGTAMGEEGAAEQSLLGAALQQINTALGEAKAARIEAQSRWQAVNDSDPLSSPEVLSNPAMQQLLSREADVDAQLQKLETVYLPDHPDILRLQGERKALSAQIARLGATISASIGESYQAALARENALLVQLRNLRGESLDENDASVAYNILAREAAAKRSQYRGLLERFNALNASSGSAAGNIAVVDEASLPLAPISPRLSINLAIALLAGLSIAVVWTVWRAQGDQSLRSPADIARLVPLPILGVIPANDPQLPLHKQLSNSKSALSEAYDALRTALFHSLPDGLPPVLFVTSSQAGEGKSLTSYAMARALARLGVNTLLIDTDMRRPVVHHWFGDSNDRGLATALAEGSDPFALVRASSNANLSYLAAGPVPPHPSDLLGGPGFSQMLDRARLLYECVIIDGPPIVGLADAAIIASLADGTALVVEANRTGHSAVDDAIERLTHSDGMLLGVILTKFLPQSAGRNYVYRDADYLRYGVGTRAFELAPAMRI</sequence>
<evidence type="ECO:0000256" key="7">
    <source>
        <dbReference type="ARBA" id="ARBA00023136"/>
    </source>
</evidence>
<evidence type="ECO:0000259" key="13">
    <source>
        <dbReference type="Pfam" id="PF13807"/>
    </source>
</evidence>
<evidence type="ECO:0000256" key="9">
    <source>
        <dbReference type="SAM" id="MobiDB-lite"/>
    </source>
</evidence>
<dbReference type="InterPro" id="IPR027417">
    <property type="entry name" value="P-loop_NTPase"/>
</dbReference>
<dbReference type="RefSeq" id="WP_160739835.1">
    <property type="nucleotide sequence ID" value="NZ_WTYQ01000004.1"/>
</dbReference>
<evidence type="ECO:0000256" key="1">
    <source>
        <dbReference type="ARBA" id="ARBA00004651"/>
    </source>
</evidence>
<name>A0A845A8C0_9SPHN</name>
<feature type="domain" description="CobQ/CobB/MinD/ParA nucleotide binding" evidence="11">
    <location>
        <begin position="543"/>
        <end position="714"/>
    </location>
</feature>
<evidence type="ECO:0000259" key="11">
    <source>
        <dbReference type="Pfam" id="PF01656"/>
    </source>
</evidence>
<evidence type="ECO:0000256" key="8">
    <source>
        <dbReference type="SAM" id="Coils"/>
    </source>
</evidence>
<keyword evidence="3 10" id="KW-0812">Transmembrane</keyword>
<keyword evidence="14" id="KW-0808">Transferase</keyword>
<dbReference type="EMBL" id="WTYQ01000004">
    <property type="protein sequence ID" value="MXP26622.1"/>
    <property type="molecule type" value="Genomic_DNA"/>
</dbReference>
<evidence type="ECO:0000313" key="15">
    <source>
        <dbReference type="Proteomes" id="UP000460561"/>
    </source>
</evidence>
<evidence type="ECO:0000256" key="3">
    <source>
        <dbReference type="ARBA" id="ARBA00022692"/>
    </source>
</evidence>
<reference evidence="14 15" key="1">
    <citation type="submission" date="2019-12" db="EMBL/GenBank/DDBJ databases">
        <title>Genomic-based taxomic classification of the family Erythrobacteraceae.</title>
        <authorList>
            <person name="Xu L."/>
        </authorList>
    </citation>
    <scope>NUCLEOTIDE SEQUENCE [LARGE SCALE GENOMIC DNA]</scope>
    <source>
        <strain evidence="14 15">DSM 18604</strain>
    </source>
</reference>
<protein>
    <submittedName>
        <fullName evidence="14">Polysaccharide biosynthesis tyrosine autokinase</fullName>
        <ecNumber evidence="14">2.7.10.2</ecNumber>
    </submittedName>
</protein>
<keyword evidence="14" id="KW-0418">Kinase</keyword>
<feature type="coiled-coil region" evidence="8">
    <location>
        <begin position="218"/>
        <end position="245"/>
    </location>
</feature>
<feature type="region of interest" description="Disordered" evidence="9">
    <location>
        <begin position="1"/>
        <end position="21"/>
    </location>
</feature>
<dbReference type="CDD" id="cd05387">
    <property type="entry name" value="BY-kinase"/>
    <property type="match status" value="1"/>
</dbReference>
<dbReference type="Gene3D" id="3.40.50.300">
    <property type="entry name" value="P-loop containing nucleotide triphosphate hydrolases"/>
    <property type="match status" value="1"/>
</dbReference>
<organism evidence="14 15">
    <name type="scientific">Altericroceibacterium indicum</name>
    <dbReference type="NCBI Taxonomy" id="374177"/>
    <lineage>
        <taxon>Bacteria</taxon>
        <taxon>Pseudomonadati</taxon>
        <taxon>Pseudomonadota</taxon>
        <taxon>Alphaproteobacteria</taxon>
        <taxon>Sphingomonadales</taxon>
        <taxon>Erythrobacteraceae</taxon>
        <taxon>Altericroceibacterium</taxon>
    </lineage>
</organism>
<dbReference type="Pfam" id="PF01656">
    <property type="entry name" value="CbiA"/>
    <property type="match status" value="1"/>
</dbReference>
<evidence type="ECO:0000256" key="6">
    <source>
        <dbReference type="ARBA" id="ARBA00022989"/>
    </source>
</evidence>
<evidence type="ECO:0000256" key="4">
    <source>
        <dbReference type="ARBA" id="ARBA00022741"/>
    </source>
</evidence>
<dbReference type="Proteomes" id="UP000460561">
    <property type="component" value="Unassembled WGS sequence"/>
</dbReference>
<keyword evidence="7 10" id="KW-0472">Membrane</keyword>
<dbReference type="AlphaFoldDB" id="A0A845A8C0"/>
<keyword evidence="6 10" id="KW-1133">Transmembrane helix</keyword>
<proteinExistence type="predicted"/>
<evidence type="ECO:0000256" key="2">
    <source>
        <dbReference type="ARBA" id="ARBA00022475"/>
    </source>
</evidence>
<dbReference type="EC" id="2.7.10.2" evidence="14"/>
<evidence type="ECO:0000256" key="10">
    <source>
        <dbReference type="SAM" id="Phobius"/>
    </source>
</evidence>
<dbReference type="OrthoDB" id="230260at2"/>
<dbReference type="Pfam" id="PF13807">
    <property type="entry name" value="GNVR"/>
    <property type="match status" value="1"/>
</dbReference>
<dbReference type="PANTHER" id="PTHR32309">
    <property type="entry name" value="TYROSINE-PROTEIN KINASE"/>
    <property type="match status" value="1"/>
</dbReference>
<keyword evidence="8" id="KW-0175">Coiled coil</keyword>
<keyword evidence="15" id="KW-1185">Reference proteome</keyword>
<keyword evidence="2" id="KW-1003">Cell membrane</keyword>
<feature type="domain" description="Tyrosine-protein kinase G-rich" evidence="13">
    <location>
        <begin position="403"/>
        <end position="474"/>
    </location>
</feature>
<keyword evidence="4" id="KW-0547">Nucleotide-binding</keyword>
<dbReference type="GO" id="GO:0005524">
    <property type="term" value="F:ATP binding"/>
    <property type="evidence" value="ECO:0007669"/>
    <property type="project" value="UniProtKB-KW"/>
</dbReference>
<dbReference type="SUPFAM" id="SSF52540">
    <property type="entry name" value="P-loop containing nucleoside triphosphate hydrolases"/>
    <property type="match status" value="1"/>
</dbReference>
<dbReference type="PANTHER" id="PTHR32309:SF13">
    <property type="entry name" value="FERRIC ENTEROBACTIN TRANSPORT PROTEIN FEPE"/>
    <property type="match status" value="1"/>
</dbReference>
<comment type="subcellular location">
    <subcellularLocation>
        <location evidence="1">Cell membrane</location>
        <topology evidence="1">Multi-pass membrane protein</topology>
    </subcellularLocation>
</comment>
<dbReference type="InterPro" id="IPR003856">
    <property type="entry name" value="LPS_length_determ_N"/>
</dbReference>
<feature type="domain" description="Polysaccharide chain length determinant N-terminal" evidence="12">
    <location>
        <begin position="45"/>
        <end position="130"/>
    </location>
</feature>
<feature type="compositionally biased region" description="Polar residues" evidence="9">
    <location>
        <begin position="1"/>
        <end position="18"/>
    </location>
</feature>